<evidence type="ECO:0000259" key="1">
    <source>
        <dbReference type="PROSITE" id="PS50234"/>
    </source>
</evidence>
<dbReference type="KEGG" id="gfe:Gferi_16825"/>
<name>A0A1D8GJS2_9FIRM</name>
<dbReference type="RefSeq" id="WP_069978522.1">
    <property type="nucleotide sequence ID" value="NZ_CP017269.1"/>
</dbReference>
<reference evidence="2 3" key="1">
    <citation type="submission" date="2016-09" db="EMBL/GenBank/DDBJ databases">
        <title>Genomic analysis reveals versatility of anaerobic energy metabolism of Geosporobacter ferrireducens IRF9 of phylum Firmicutes.</title>
        <authorList>
            <person name="Kim S.-J."/>
        </authorList>
    </citation>
    <scope>NUCLEOTIDE SEQUENCE [LARGE SCALE GENOMIC DNA]</scope>
    <source>
        <strain evidence="2 3">IRF9</strain>
    </source>
</reference>
<protein>
    <recommendedName>
        <fullName evidence="1">VWFA domain-containing protein</fullName>
    </recommendedName>
</protein>
<dbReference type="EMBL" id="CP017269">
    <property type="protein sequence ID" value="AOT71072.1"/>
    <property type="molecule type" value="Genomic_DNA"/>
</dbReference>
<dbReference type="InterPro" id="IPR002035">
    <property type="entry name" value="VWF_A"/>
</dbReference>
<dbReference type="OrthoDB" id="9806395at2"/>
<dbReference type="InterPro" id="IPR036465">
    <property type="entry name" value="vWFA_dom_sf"/>
</dbReference>
<feature type="domain" description="VWFA" evidence="1">
    <location>
        <begin position="1"/>
        <end position="94"/>
    </location>
</feature>
<gene>
    <name evidence="2" type="ORF">Gferi_16825</name>
</gene>
<dbReference type="SUPFAM" id="SSF53300">
    <property type="entry name" value="vWA-like"/>
    <property type="match status" value="2"/>
</dbReference>
<dbReference type="CDD" id="cd00198">
    <property type="entry name" value="vWFA"/>
    <property type="match status" value="1"/>
</dbReference>
<keyword evidence="3" id="KW-1185">Reference proteome</keyword>
<evidence type="ECO:0000313" key="3">
    <source>
        <dbReference type="Proteomes" id="UP000095743"/>
    </source>
</evidence>
<sequence>MKKPEIKQIIVVTDGKSNIGGNPVEAAVCAAREGITVNVIGIMAPQEMDDRFLQEVEEIAQAGKGVSEITMIQDLGHTMHMVTQKSMNKTIETIVGKQLKEILGSELEEIPPRSRNKIIEYMDQLGESVGLKCCIVMDCSGSMGQKIGTARQSIIELMNSLKGRGGKSEIAVIAYPGENGEHCKIIHPFTADLDQIKRSVLSLKAGGTTPTAPAIEKALELIQGERDIDYSDSEWNQTPLLKESMV</sequence>
<dbReference type="PROSITE" id="PS50234">
    <property type="entry name" value="VWFA"/>
    <property type="match status" value="1"/>
</dbReference>
<dbReference type="Gene3D" id="3.40.50.410">
    <property type="entry name" value="von Willebrand factor, type A domain"/>
    <property type="match status" value="1"/>
</dbReference>
<dbReference type="AlphaFoldDB" id="A0A1D8GJS2"/>
<proteinExistence type="predicted"/>
<evidence type="ECO:0000313" key="2">
    <source>
        <dbReference type="EMBL" id="AOT71072.1"/>
    </source>
</evidence>
<dbReference type="STRING" id="1424294.Gferi_16825"/>
<accession>A0A1D8GJS2</accession>
<organism evidence="2 3">
    <name type="scientific">Geosporobacter ferrireducens</name>
    <dbReference type="NCBI Taxonomy" id="1424294"/>
    <lineage>
        <taxon>Bacteria</taxon>
        <taxon>Bacillati</taxon>
        <taxon>Bacillota</taxon>
        <taxon>Clostridia</taxon>
        <taxon>Peptostreptococcales</taxon>
        <taxon>Thermotaleaceae</taxon>
        <taxon>Geosporobacter</taxon>
    </lineage>
</organism>
<dbReference type="Proteomes" id="UP000095743">
    <property type="component" value="Chromosome"/>
</dbReference>
<dbReference type="Pfam" id="PF13519">
    <property type="entry name" value="VWA_2"/>
    <property type="match status" value="1"/>
</dbReference>